<dbReference type="AlphaFoldDB" id="A0A8H7Y2W5"/>
<keyword evidence="10 12" id="KW-0472">Membrane</keyword>
<keyword evidence="3" id="KW-0597">Phosphoprotein</keyword>
<evidence type="ECO:0000256" key="3">
    <source>
        <dbReference type="ARBA" id="ARBA00022553"/>
    </source>
</evidence>
<dbReference type="SUPFAM" id="SSF49562">
    <property type="entry name" value="C2 domain (Calcium/lipid-binding domain, CaLB)"/>
    <property type="match status" value="2"/>
</dbReference>
<dbReference type="Pfam" id="PF00168">
    <property type="entry name" value="C2"/>
    <property type="match status" value="2"/>
</dbReference>
<keyword evidence="9" id="KW-0446">Lipid-binding</keyword>
<dbReference type="EMBL" id="JAFIQS010000004">
    <property type="protein sequence ID" value="KAG5170476.1"/>
    <property type="molecule type" value="Genomic_DNA"/>
</dbReference>
<dbReference type="Gene3D" id="2.60.40.150">
    <property type="entry name" value="C2 domain"/>
    <property type="match status" value="2"/>
</dbReference>
<keyword evidence="5" id="KW-0677">Repeat</keyword>
<evidence type="ECO:0000256" key="7">
    <source>
        <dbReference type="ARBA" id="ARBA00022989"/>
    </source>
</evidence>
<dbReference type="InterPro" id="IPR037765">
    <property type="entry name" value="C2B_Tricalbin"/>
</dbReference>
<keyword evidence="6" id="KW-0256">Endoplasmic reticulum</keyword>
<keyword evidence="7 12" id="KW-1133">Transmembrane helix</keyword>
<evidence type="ECO:0008006" key="16">
    <source>
        <dbReference type="Google" id="ProtNLM"/>
    </source>
</evidence>
<feature type="compositionally biased region" description="Basic and acidic residues" evidence="11">
    <location>
        <begin position="956"/>
        <end position="965"/>
    </location>
</feature>
<evidence type="ECO:0000256" key="9">
    <source>
        <dbReference type="ARBA" id="ARBA00023121"/>
    </source>
</evidence>
<dbReference type="GO" id="GO:0008289">
    <property type="term" value="F:lipid binding"/>
    <property type="evidence" value="ECO:0007669"/>
    <property type="project" value="UniProtKB-KW"/>
</dbReference>
<feature type="transmembrane region" description="Helical" evidence="12">
    <location>
        <begin position="106"/>
        <end position="126"/>
    </location>
</feature>
<keyword evidence="2" id="KW-0813">Transport</keyword>
<feature type="domain" description="C2" evidence="13">
    <location>
        <begin position="406"/>
        <end position="536"/>
    </location>
</feature>
<dbReference type="CDD" id="cd04052">
    <property type="entry name" value="C2B_Tricalbin-like"/>
    <property type="match status" value="1"/>
</dbReference>
<evidence type="ECO:0000256" key="4">
    <source>
        <dbReference type="ARBA" id="ARBA00022692"/>
    </source>
</evidence>
<feature type="transmembrane region" description="Helical" evidence="12">
    <location>
        <begin position="146"/>
        <end position="168"/>
    </location>
</feature>
<feature type="transmembrane region" description="Helical" evidence="12">
    <location>
        <begin position="311"/>
        <end position="334"/>
    </location>
</feature>
<gene>
    <name evidence="15" type="ORF">JR316_004865</name>
</gene>
<dbReference type="InterPro" id="IPR057349">
    <property type="entry name" value="C2_Mug190_3rd"/>
</dbReference>
<feature type="region of interest" description="Disordered" evidence="11">
    <location>
        <begin position="956"/>
        <end position="990"/>
    </location>
</feature>
<evidence type="ECO:0000256" key="8">
    <source>
        <dbReference type="ARBA" id="ARBA00023055"/>
    </source>
</evidence>
<feature type="domain" description="SMP-LTD" evidence="14">
    <location>
        <begin position="199"/>
        <end position="408"/>
    </location>
</feature>
<dbReference type="PANTHER" id="PTHR47348">
    <property type="entry name" value="MEIOTICALLY UP-REGULATED GENE 190 PROTEIN"/>
    <property type="match status" value="1"/>
</dbReference>
<dbReference type="Pfam" id="PF25669">
    <property type="entry name" value="SMP_MUG190-like"/>
    <property type="match status" value="1"/>
</dbReference>
<evidence type="ECO:0000259" key="14">
    <source>
        <dbReference type="PROSITE" id="PS51847"/>
    </source>
</evidence>
<reference evidence="15" key="1">
    <citation type="submission" date="2021-02" db="EMBL/GenBank/DDBJ databases">
        <title>Psilocybe cubensis genome.</title>
        <authorList>
            <person name="Mckernan K.J."/>
            <person name="Crawford S."/>
            <person name="Trippe A."/>
            <person name="Kane L.T."/>
            <person name="Mclaughlin S."/>
        </authorList>
    </citation>
    <scope>NUCLEOTIDE SEQUENCE [LARGE SCALE GENOMIC DNA]</scope>
    <source>
        <strain evidence="15">MGC-MH-2018</strain>
    </source>
</reference>
<feature type="domain" description="C2" evidence="13">
    <location>
        <begin position="618"/>
        <end position="750"/>
    </location>
</feature>
<evidence type="ECO:0000256" key="2">
    <source>
        <dbReference type="ARBA" id="ARBA00022448"/>
    </source>
</evidence>
<feature type="region of interest" description="Disordered" evidence="11">
    <location>
        <begin position="174"/>
        <end position="200"/>
    </location>
</feature>
<proteinExistence type="predicted"/>
<sequence>MSEPNAPTSAKPDGQAPRNNEKEVTDPVTHLPLTIHDADTVELERIPPPPTATEEKRIREERGADSQEETNARHSDMERVVDEVVHQAWWEDPIGDTRRARIQTSAVAAVAASLGAFSMLILWSVFARVLGRKQSGSGLGWMGFFLAPFVCCFLGLGVGAAGLALGIYQKPPDLPVEQQQQRNTDHEQREKTLNKDESSPESAEWLNAFLNSLWPVVNPSLFTALSDMLEDAMQATLPKMVNGVRVADIGQGSEAVRILGVRWLDAGSAAKDVDGMKAEEGDFVNMEVALAYRAKETTAKGIRSRSANAHLLMEFFVSGGIVVPVWVDLTGFLATARIRFQLTPNPPFLSLMTTTLLGLPKVTLKCTPLAKNFLNVMDVPGLSSWLQKSINMAVEEYVSPRSLTMDLKTLLMGREKMDTEAVGVVIVTIKRAEEFKAGDGGKVFKTRDGQKGDAYVTIGWSKWGKPLWSTRIISGEGPVWEETTALLVGPSELNAQEALQLQLWDADRFTADDLLGNVELDLKDIMTNEQSHNRMSTRCDGLTSEKGDPWPGKIHWECGYFAKTSFDQHLAHKHRDAEKIRSKIEQEAEEKLREAKARDDHEEDGEVQQQKKEDMKEKSDEIIAGSKPTAEWPSGILSIRIEQISSLEIEKIQDSGVREDAEDGDQDDLPSPYCTIIINQQRVYKTRTKMKSNNPFYDAGTEKFIRDWTTTDVIISVRDSRIHEADPVIGIVVLPLRDVFKHNSLFTDSLPLVGGIGYGRMKLSLIFRSVQLILPKRLRGWDVGTLEISSNVKPSFNLPPDYQSCRLVFHTVYGKGKMVPSRDGGWVQKHGRPVRLAVKKRFASCLLIQLRKRLVGPDGTPAFCTLWLKDIPDDEEVDLELPVRKNEKGESIMEQSRANASTDIGDQIGTLKLKVRFWLGLSGYHKYTADHDKNMADVMEVLDYAEGEQDASKHLLEDEHEHESDTSSLTSSDGEDDVGESSTAAIPGGLAKKDGIVGQFNDFRKRKGELHRKHRGLMQWKAMRNVAWVGRGVENQAGKLTDKVKSTFTHHDRETGIEKEV</sequence>
<name>A0A8H7Y2W5_PSICU</name>
<dbReference type="GO" id="GO:0005789">
    <property type="term" value="C:endoplasmic reticulum membrane"/>
    <property type="evidence" value="ECO:0007669"/>
    <property type="project" value="UniProtKB-SubCell"/>
</dbReference>
<feature type="compositionally biased region" description="Basic and acidic residues" evidence="11">
    <location>
        <begin position="36"/>
        <end position="45"/>
    </location>
</feature>
<evidence type="ECO:0000256" key="12">
    <source>
        <dbReference type="SAM" id="Phobius"/>
    </source>
</evidence>
<dbReference type="PROSITE" id="PS51847">
    <property type="entry name" value="SMP"/>
    <property type="match status" value="1"/>
</dbReference>
<evidence type="ECO:0000259" key="13">
    <source>
        <dbReference type="PROSITE" id="PS50004"/>
    </source>
</evidence>
<feature type="compositionally biased region" description="Basic and acidic residues" evidence="11">
    <location>
        <begin position="53"/>
        <end position="75"/>
    </location>
</feature>
<dbReference type="PROSITE" id="PS50004">
    <property type="entry name" value="C2"/>
    <property type="match status" value="2"/>
</dbReference>
<dbReference type="PANTHER" id="PTHR47348:SF2">
    <property type="entry name" value="MEIOTICALLY UP-REGULATED 190 PROTEIN"/>
    <property type="match status" value="1"/>
</dbReference>
<comment type="subcellular location">
    <subcellularLocation>
        <location evidence="1">Endoplasmic reticulum membrane</location>
    </subcellularLocation>
</comment>
<keyword evidence="8" id="KW-0445">Lipid transport</keyword>
<dbReference type="GO" id="GO:0061817">
    <property type="term" value="P:endoplasmic reticulum-plasma membrane tethering"/>
    <property type="evidence" value="ECO:0007669"/>
    <property type="project" value="InterPro"/>
</dbReference>
<evidence type="ECO:0000256" key="5">
    <source>
        <dbReference type="ARBA" id="ARBA00022737"/>
    </source>
</evidence>
<feature type="compositionally biased region" description="Basic and acidic residues" evidence="11">
    <location>
        <begin position="588"/>
        <end position="600"/>
    </location>
</feature>
<evidence type="ECO:0000256" key="6">
    <source>
        <dbReference type="ARBA" id="ARBA00022824"/>
    </source>
</evidence>
<accession>A0A8H7Y2W5</accession>
<dbReference type="GO" id="GO:0006869">
    <property type="term" value="P:lipid transport"/>
    <property type="evidence" value="ECO:0007669"/>
    <property type="project" value="UniProtKB-KW"/>
</dbReference>
<organism evidence="15">
    <name type="scientific">Psilocybe cubensis</name>
    <name type="common">Psychedelic mushroom</name>
    <name type="synonym">Stropharia cubensis</name>
    <dbReference type="NCBI Taxonomy" id="181762"/>
    <lineage>
        <taxon>Eukaryota</taxon>
        <taxon>Fungi</taxon>
        <taxon>Dikarya</taxon>
        <taxon>Basidiomycota</taxon>
        <taxon>Agaricomycotina</taxon>
        <taxon>Agaricomycetes</taxon>
        <taxon>Agaricomycetidae</taxon>
        <taxon>Agaricales</taxon>
        <taxon>Agaricineae</taxon>
        <taxon>Strophariaceae</taxon>
        <taxon>Psilocybe</taxon>
    </lineage>
</organism>
<dbReference type="InterPro" id="IPR000008">
    <property type="entry name" value="C2_dom"/>
</dbReference>
<protein>
    <recommendedName>
        <fullName evidence="16">Meiotically up-regulated gene 190 protein</fullName>
    </recommendedName>
</protein>
<feature type="compositionally biased region" description="Basic and acidic residues" evidence="11">
    <location>
        <begin position="609"/>
        <end position="620"/>
    </location>
</feature>
<evidence type="ECO:0000313" key="15">
    <source>
        <dbReference type="EMBL" id="KAG5170476.1"/>
    </source>
</evidence>
<evidence type="ECO:0000256" key="11">
    <source>
        <dbReference type="SAM" id="MobiDB-lite"/>
    </source>
</evidence>
<feature type="region of interest" description="Disordered" evidence="11">
    <location>
        <begin position="588"/>
        <end position="620"/>
    </location>
</feature>
<dbReference type="SMART" id="SM00239">
    <property type="entry name" value="C2"/>
    <property type="match status" value="2"/>
</dbReference>
<comment type="caution">
    <text evidence="15">The sequence shown here is derived from an EMBL/GenBank/DDBJ whole genome shotgun (WGS) entry which is preliminary data.</text>
</comment>
<dbReference type="Pfam" id="PF25331">
    <property type="entry name" value="C2_Mug190_3rd"/>
    <property type="match status" value="1"/>
</dbReference>
<dbReference type="InterPro" id="IPR031468">
    <property type="entry name" value="SMP_LBD"/>
</dbReference>
<feature type="region of interest" description="Disordered" evidence="11">
    <location>
        <begin position="1"/>
        <end position="75"/>
    </location>
</feature>
<keyword evidence="4 12" id="KW-0812">Transmembrane</keyword>
<dbReference type="InterPro" id="IPR035892">
    <property type="entry name" value="C2_domain_sf"/>
</dbReference>
<feature type="compositionally biased region" description="Basic and acidic residues" evidence="11">
    <location>
        <begin position="183"/>
        <end position="198"/>
    </location>
</feature>
<dbReference type="OrthoDB" id="419768at2759"/>
<dbReference type="CDD" id="cd21676">
    <property type="entry name" value="SMP_Mug190"/>
    <property type="match status" value="1"/>
</dbReference>
<evidence type="ECO:0000256" key="1">
    <source>
        <dbReference type="ARBA" id="ARBA00004586"/>
    </source>
</evidence>
<evidence type="ECO:0000256" key="10">
    <source>
        <dbReference type="ARBA" id="ARBA00023136"/>
    </source>
</evidence>